<gene>
    <name evidence="1" type="ORF">RRG08_033073</name>
</gene>
<name>A0AAE1DTT2_9GAST</name>
<evidence type="ECO:0000313" key="2">
    <source>
        <dbReference type="Proteomes" id="UP001283361"/>
    </source>
</evidence>
<protein>
    <submittedName>
        <fullName evidence="1">Uncharacterized protein</fullName>
    </submittedName>
</protein>
<organism evidence="1 2">
    <name type="scientific">Elysia crispata</name>
    <name type="common">lettuce slug</name>
    <dbReference type="NCBI Taxonomy" id="231223"/>
    <lineage>
        <taxon>Eukaryota</taxon>
        <taxon>Metazoa</taxon>
        <taxon>Spiralia</taxon>
        <taxon>Lophotrochozoa</taxon>
        <taxon>Mollusca</taxon>
        <taxon>Gastropoda</taxon>
        <taxon>Heterobranchia</taxon>
        <taxon>Euthyneura</taxon>
        <taxon>Panpulmonata</taxon>
        <taxon>Sacoglossa</taxon>
        <taxon>Placobranchoidea</taxon>
        <taxon>Plakobranchidae</taxon>
        <taxon>Elysia</taxon>
    </lineage>
</organism>
<reference evidence="1" key="1">
    <citation type="journal article" date="2023" name="G3 (Bethesda)">
        <title>A reference genome for the long-term kleptoplast-retaining sea slug Elysia crispata morphotype clarki.</title>
        <authorList>
            <person name="Eastman K.E."/>
            <person name="Pendleton A.L."/>
            <person name="Shaikh M.A."/>
            <person name="Suttiyut T."/>
            <person name="Ogas R."/>
            <person name="Tomko P."/>
            <person name="Gavelis G."/>
            <person name="Widhalm J.R."/>
            <person name="Wisecaver J.H."/>
        </authorList>
    </citation>
    <scope>NUCLEOTIDE SEQUENCE</scope>
    <source>
        <strain evidence="1">ECLA1</strain>
    </source>
</reference>
<dbReference type="AlphaFoldDB" id="A0AAE1DTT2"/>
<comment type="caution">
    <text evidence="1">The sequence shown here is derived from an EMBL/GenBank/DDBJ whole genome shotgun (WGS) entry which is preliminary data.</text>
</comment>
<keyword evidence="2" id="KW-1185">Reference proteome</keyword>
<accession>A0AAE1DTT2</accession>
<dbReference type="EMBL" id="JAWDGP010002507">
    <property type="protein sequence ID" value="KAK3782432.1"/>
    <property type="molecule type" value="Genomic_DNA"/>
</dbReference>
<dbReference type="Proteomes" id="UP001283361">
    <property type="component" value="Unassembled WGS sequence"/>
</dbReference>
<sequence length="81" mass="8994">MNSNDLTVPLSTDCDRYYQRVVTEGNAHREIDDCSRVPVGRLPAHTLTSNSSWDQKLLSSSLRARPSLDGFPSTVTGTSRR</sequence>
<evidence type="ECO:0000313" key="1">
    <source>
        <dbReference type="EMBL" id="KAK3782432.1"/>
    </source>
</evidence>
<proteinExistence type="predicted"/>